<dbReference type="InterPro" id="IPR006976">
    <property type="entry name" value="VanZ-like"/>
</dbReference>
<dbReference type="EMBL" id="QLMJ01000002">
    <property type="protein sequence ID" value="RAK42236.1"/>
    <property type="molecule type" value="Genomic_DNA"/>
</dbReference>
<keyword evidence="1" id="KW-0472">Membrane</keyword>
<evidence type="ECO:0000256" key="1">
    <source>
        <dbReference type="SAM" id="Phobius"/>
    </source>
</evidence>
<name>A0A327ZJS9_9ACTN</name>
<feature type="transmembrane region" description="Helical" evidence="1">
    <location>
        <begin position="89"/>
        <end position="109"/>
    </location>
</feature>
<dbReference type="PANTHER" id="PTHR36834">
    <property type="entry name" value="MEMBRANE PROTEIN-RELATED"/>
    <property type="match status" value="1"/>
</dbReference>
<dbReference type="Proteomes" id="UP000249341">
    <property type="component" value="Unassembled WGS sequence"/>
</dbReference>
<protein>
    <submittedName>
        <fullName evidence="3">VanZ like protein</fullName>
    </submittedName>
</protein>
<proteinExistence type="predicted"/>
<keyword evidence="4" id="KW-1185">Reference proteome</keyword>
<feature type="transmembrane region" description="Helical" evidence="1">
    <location>
        <begin position="12"/>
        <end position="28"/>
    </location>
</feature>
<keyword evidence="1" id="KW-0812">Transmembrane</keyword>
<reference evidence="3 4" key="1">
    <citation type="submission" date="2018-06" db="EMBL/GenBank/DDBJ databases">
        <title>Genomic Encyclopedia of Type Strains, Phase III (KMG-III): the genomes of soil and plant-associated and newly described type strains.</title>
        <authorList>
            <person name="Whitman W."/>
        </authorList>
    </citation>
    <scope>NUCLEOTIDE SEQUENCE [LARGE SCALE GENOMIC DNA]</scope>
    <source>
        <strain evidence="3 4">CGMCC 4.7090</strain>
    </source>
</reference>
<feature type="domain" description="VanZ-like" evidence="2">
    <location>
        <begin position="46"/>
        <end position="163"/>
    </location>
</feature>
<feature type="transmembrane region" description="Helical" evidence="1">
    <location>
        <begin position="40"/>
        <end position="64"/>
    </location>
</feature>
<organism evidence="3 4">
    <name type="scientific">Actinoplanes lutulentus</name>
    <dbReference type="NCBI Taxonomy" id="1287878"/>
    <lineage>
        <taxon>Bacteria</taxon>
        <taxon>Bacillati</taxon>
        <taxon>Actinomycetota</taxon>
        <taxon>Actinomycetes</taxon>
        <taxon>Micromonosporales</taxon>
        <taxon>Micromonosporaceae</taxon>
        <taxon>Actinoplanes</taxon>
    </lineage>
</organism>
<gene>
    <name evidence="3" type="ORF">B0I29_10261</name>
</gene>
<dbReference type="PANTHER" id="PTHR36834:SF2">
    <property type="entry name" value="MEMBRANE PROTEIN"/>
    <property type="match status" value="1"/>
</dbReference>
<dbReference type="InterPro" id="IPR053150">
    <property type="entry name" value="Teicoplanin_resist-assoc"/>
</dbReference>
<dbReference type="OrthoDB" id="3296153at2"/>
<feature type="transmembrane region" description="Helical" evidence="1">
    <location>
        <begin position="116"/>
        <end position="136"/>
    </location>
</feature>
<evidence type="ECO:0000313" key="4">
    <source>
        <dbReference type="Proteomes" id="UP000249341"/>
    </source>
</evidence>
<evidence type="ECO:0000313" key="3">
    <source>
        <dbReference type="EMBL" id="RAK42236.1"/>
    </source>
</evidence>
<comment type="caution">
    <text evidence="3">The sequence shown here is derived from an EMBL/GenBank/DDBJ whole genome shotgun (WGS) entry which is preliminary data.</text>
</comment>
<accession>A0A327ZJS9</accession>
<dbReference type="RefSeq" id="WP_111647417.1">
    <property type="nucleotide sequence ID" value="NZ_JACHWI010000003.1"/>
</dbReference>
<dbReference type="AlphaFoldDB" id="A0A327ZJS9"/>
<keyword evidence="1" id="KW-1133">Transmembrane helix</keyword>
<dbReference type="Pfam" id="PF04892">
    <property type="entry name" value="VanZ"/>
    <property type="match status" value="1"/>
</dbReference>
<evidence type="ECO:0000259" key="2">
    <source>
        <dbReference type="Pfam" id="PF04892"/>
    </source>
</evidence>
<sequence length="189" mass="20712">MATHLDIPALPVLLPLGATLMVVSWVLLRRGGTLTVPRLAATWFAVFYACAVLGATMLPMHLAWGPGAGDAQLYRFILVPILEMRPMDFVLNTVMTLPLAAILHTVFGVRDQRRVVLTGFALSAAIEVTQGLLLLTLHGSRWADVNDLMSNTLGAYLGYLLFQRLMRFAPFRRAVESAEPARGTPVTVR</sequence>